<evidence type="ECO:0000313" key="2">
    <source>
        <dbReference type="Proteomes" id="UP000288805"/>
    </source>
</evidence>
<comment type="caution">
    <text evidence="1">The sequence shown here is derived from an EMBL/GenBank/DDBJ whole genome shotgun (WGS) entry which is preliminary data.</text>
</comment>
<organism evidence="1 2">
    <name type="scientific">Vitis vinifera</name>
    <name type="common">Grape</name>
    <dbReference type="NCBI Taxonomy" id="29760"/>
    <lineage>
        <taxon>Eukaryota</taxon>
        <taxon>Viridiplantae</taxon>
        <taxon>Streptophyta</taxon>
        <taxon>Embryophyta</taxon>
        <taxon>Tracheophyta</taxon>
        <taxon>Spermatophyta</taxon>
        <taxon>Magnoliopsida</taxon>
        <taxon>eudicotyledons</taxon>
        <taxon>Gunneridae</taxon>
        <taxon>Pentapetalae</taxon>
        <taxon>rosids</taxon>
        <taxon>Vitales</taxon>
        <taxon>Vitaceae</taxon>
        <taxon>Viteae</taxon>
        <taxon>Vitis</taxon>
    </lineage>
</organism>
<dbReference type="EMBL" id="QGNW01001390">
    <property type="protein sequence ID" value="RVW42964.1"/>
    <property type="molecule type" value="Genomic_DNA"/>
</dbReference>
<proteinExistence type="predicted"/>
<reference evidence="1 2" key="1">
    <citation type="journal article" date="2018" name="PLoS Genet.">
        <title>Population sequencing reveals clonal diversity and ancestral inbreeding in the grapevine cultivar Chardonnay.</title>
        <authorList>
            <person name="Roach M.J."/>
            <person name="Johnson D.L."/>
            <person name="Bohlmann J."/>
            <person name="van Vuuren H.J."/>
            <person name="Jones S.J."/>
            <person name="Pretorius I.S."/>
            <person name="Schmidt S.A."/>
            <person name="Borneman A.R."/>
        </authorList>
    </citation>
    <scope>NUCLEOTIDE SEQUENCE [LARGE SCALE GENOMIC DNA]</scope>
    <source>
        <strain evidence="2">cv. Chardonnay</strain>
        <tissue evidence="1">Leaf</tissue>
    </source>
</reference>
<evidence type="ECO:0000313" key="1">
    <source>
        <dbReference type="EMBL" id="RVW42964.1"/>
    </source>
</evidence>
<name>A0A438E5S4_VITVI</name>
<accession>A0A438E5S4</accession>
<dbReference type="AlphaFoldDB" id="A0A438E5S4"/>
<protein>
    <recommendedName>
        <fullName evidence="3">DUF4283 domain-containing protein</fullName>
    </recommendedName>
</protein>
<evidence type="ECO:0008006" key="3">
    <source>
        <dbReference type="Google" id="ProtNLM"/>
    </source>
</evidence>
<dbReference type="Proteomes" id="UP000288805">
    <property type="component" value="Unassembled WGS sequence"/>
</dbReference>
<sequence>MGKGMEGQGEIVLHDARDKKSKVVSPARVVDLERKSFCIFIPRGRGDKGGWVTMAEKLHQIEEVMKIGTLHCCELESQNRGRRGPREIGKIMGKFLGLKGKLGLAKLEKDRVLLEFEDLEEARHIVYLRESIAGRTPWARILVKTIRDFRPSVLEIEVEEDVYVLLLWWEFRSVVRKKLVKKLDERVTRLGVMCFTLGAARGGREVRARFETLNLSAEVRSAQKNGSGRVIVNRAQSLVIRDWASNDALVSGLTSLDPIMGPKEARRASGLSWLMDPWTQS</sequence>
<gene>
    <name evidence="1" type="ORF">CK203_076298</name>
</gene>